<keyword evidence="2" id="KW-0472">Membrane</keyword>
<reference evidence="3 4" key="1">
    <citation type="submission" date="2020-05" db="EMBL/GenBank/DDBJ databases">
        <title>Genomic Encyclopedia of Type Strains, Phase III (KMG-III): the genomes of soil and plant-associated and newly described type strains.</title>
        <authorList>
            <person name="Whitman W."/>
        </authorList>
    </citation>
    <scope>NUCLEOTIDE SEQUENCE [LARGE SCALE GENOMIC DNA]</scope>
    <source>
        <strain evidence="3 4">KCTC 19046</strain>
    </source>
</reference>
<accession>A0ABX1ZZE5</accession>
<proteinExistence type="predicted"/>
<dbReference type="InterPro" id="IPR022062">
    <property type="entry name" value="DUF3618"/>
</dbReference>
<evidence type="ECO:0000313" key="4">
    <source>
        <dbReference type="Proteomes" id="UP000757540"/>
    </source>
</evidence>
<evidence type="ECO:0000256" key="1">
    <source>
        <dbReference type="SAM" id="MobiDB-lite"/>
    </source>
</evidence>
<gene>
    <name evidence="3" type="ORF">HDG69_000448</name>
</gene>
<organism evidence="3 4">
    <name type="scientific">Isoptericola halotolerans</name>
    <dbReference type="NCBI Taxonomy" id="300560"/>
    <lineage>
        <taxon>Bacteria</taxon>
        <taxon>Bacillati</taxon>
        <taxon>Actinomycetota</taxon>
        <taxon>Actinomycetes</taxon>
        <taxon>Micrococcales</taxon>
        <taxon>Promicromonosporaceae</taxon>
        <taxon>Isoptericola</taxon>
    </lineage>
</organism>
<dbReference type="EMBL" id="JABEZU010000001">
    <property type="protein sequence ID" value="NOV95895.1"/>
    <property type="molecule type" value="Genomic_DNA"/>
</dbReference>
<dbReference type="Proteomes" id="UP000757540">
    <property type="component" value="Unassembled WGS sequence"/>
</dbReference>
<feature type="transmembrane region" description="Helical" evidence="2">
    <location>
        <begin position="86"/>
        <end position="106"/>
    </location>
</feature>
<protein>
    <recommendedName>
        <fullName evidence="5">DUF3618 domain-containing protein</fullName>
    </recommendedName>
</protein>
<keyword evidence="4" id="KW-1185">Reference proteome</keyword>
<keyword evidence="2" id="KW-0812">Transmembrane</keyword>
<comment type="caution">
    <text evidence="3">The sequence shown here is derived from an EMBL/GenBank/DDBJ whole genome shotgun (WGS) entry which is preliminary data.</text>
</comment>
<feature type="region of interest" description="Disordered" evidence="1">
    <location>
        <begin position="1"/>
        <end position="22"/>
    </location>
</feature>
<evidence type="ECO:0000313" key="3">
    <source>
        <dbReference type="EMBL" id="NOV95895.1"/>
    </source>
</evidence>
<evidence type="ECO:0000256" key="2">
    <source>
        <dbReference type="SAM" id="Phobius"/>
    </source>
</evidence>
<name>A0ABX1ZZE5_9MICO</name>
<sequence>MSSDSTAPTSAGQEPAPSRAELEAQVRDARRELGTALDELTTRLSPSYQAAQLAHGTRQAATDVRGLFAGNGLPDHDARRSRNAKILLGVAAVGAAAVAVLVVRAVRR</sequence>
<evidence type="ECO:0008006" key="5">
    <source>
        <dbReference type="Google" id="ProtNLM"/>
    </source>
</evidence>
<keyword evidence="2" id="KW-1133">Transmembrane helix</keyword>
<feature type="compositionally biased region" description="Polar residues" evidence="1">
    <location>
        <begin position="1"/>
        <end position="12"/>
    </location>
</feature>
<dbReference type="Pfam" id="PF12277">
    <property type="entry name" value="DUF3618"/>
    <property type="match status" value="1"/>
</dbReference>
<dbReference type="RefSeq" id="WP_171782156.1">
    <property type="nucleotide sequence ID" value="NZ_BAAAML010000002.1"/>
</dbReference>